<dbReference type="AlphaFoldDB" id="A0A6A2ZW13"/>
<evidence type="ECO:0000256" key="1">
    <source>
        <dbReference type="ARBA" id="ARBA00006643"/>
    </source>
</evidence>
<sequence>MTRVITCYCQIFTQLPGKGKDVSTMRRLMEDQKIKKIPGWSMIEVDRTMYRFVAGDKSNKATEEAYKKLKEIILLRFRVEGGYVPEVASVLHDVDEEEKEDLLSKHSEKLAVAFGMSRLRQNLSLEIEVAFTHSMMALVVAKITGDWSVGSIQPLEGIVYKENIGN</sequence>
<dbReference type="Proteomes" id="UP000436088">
    <property type="component" value="Unassembled WGS sequence"/>
</dbReference>
<evidence type="ECO:0000313" key="4">
    <source>
        <dbReference type="Proteomes" id="UP000436088"/>
    </source>
</evidence>
<reference evidence="3" key="1">
    <citation type="submission" date="2019-09" db="EMBL/GenBank/DDBJ databases">
        <title>Draft genome information of white flower Hibiscus syriacus.</title>
        <authorList>
            <person name="Kim Y.-M."/>
        </authorList>
    </citation>
    <scope>NUCLEOTIDE SEQUENCE [LARGE SCALE GENOMIC DNA]</scope>
    <source>
        <strain evidence="3">YM2019G1</strain>
    </source>
</reference>
<dbReference type="InterPro" id="IPR032867">
    <property type="entry name" value="DYW_dom"/>
</dbReference>
<accession>A0A6A2ZW13</accession>
<comment type="similarity">
    <text evidence="1">Belongs to the PPR family. PCMP-H subfamily.</text>
</comment>
<evidence type="ECO:0000259" key="2">
    <source>
        <dbReference type="Pfam" id="PF14432"/>
    </source>
</evidence>
<comment type="caution">
    <text evidence="3">The sequence shown here is derived from an EMBL/GenBank/DDBJ whole genome shotgun (WGS) entry which is preliminary data.</text>
</comment>
<dbReference type="Pfam" id="PF14432">
    <property type="entry name" value="DYW_deaminase"/>
    <property type="match status" value="1"/>
</dbReference>
<feature type="domain" description="DYW" evidence="2">
    <location>
        <begin position="82"/>
        <end position="127"/>
    </location>
</feature>
<dbReference type="EMBL" id="VEPZ02001096">
    <property type="protein sequence ID" value="KAE8695065.1"/>
    <property type="molecule type" value="Genomic_DNA"/>
</dbReference>
<name>A0A6A2ZW13_HIBSY</name>
<proteinExistence type="inferred from homology"/>
<protein>
    <recommendedName>
        <fullName evidence="2">DYW domain-containing protein</fullName>
    </recommendedName>
</protein>
<organism evidence="3 4">
    <name type="scientific">Hibiscus syriacus</name>
    <name type="common">Rose of Sharon</name>
    <dbReference type="NCBI Taxonomy" id="106335"/>
    <lineage>
        <taxon>Eukaryota</taxon>
        <taxon>Viridiplantae</taxon>
        <taxon>Streptophyta</taxon>
        <taxon>Embryophyta</taxon>
        <taxon>Tracheophyta</taxon>
        <taxon>Spermatophyta</taxon>
        <taxon>Magnoliopsida</taxon>
        <taxon>eudicotyledons</taxon>
        <taxon>Gunneridae</taxon>
        <taxon>Pentapetalae</taxon>
        <taxon>rosids</taxon>
        <taxon>malvids</taxon>
        <taxon>Malvales</taxon>
        <taxon>Malvaceae</taxon>
        <taxon>Malvoideae</taxon>
        <taxon>Hibiscus</taxon>
    </lineage>
</organism>
<gene>
    <name evidence="3" type="ORF">F3Y22_tig00110745pilonHSYRG00220</name>
</gene>
<evidence type="ECO:0000313" key="3">
    <source>
        <dbReference type="EMBL" id="KAE8695065.1"/>
    </source>
</evidence>
<dbReference type="GO" id="GO:0008270">
    <property type="term" value="F:zinc ion binding"/>
    <property type="evidence" value="ECO:0007669"/>
    <property type="project" value="InterPro"/>
</dbReference>
<keyword evidence="4" id="KW-1185">Reference proteome</keyword>